<accession>A0A0G0VEB9</accession>
<dbReference type="EMBL" id="LCAW01000009">
    <property type="protein sequence ID" value="KKR99193.1"/>
    <property type="molecule type" value="Genomic_DNA"/>
</dbReference>
<sequence length="92" mass="10990">MSLTATFTPFHMHEYLNDPIDVTVDFIDSRVRPRSVCWDNRVYAMKNVNLVHSTNEEGQHIFYFSVSDDTNFMKLRLNTKNLEWRLVELYTD</sequence>
<proteinExistence type="predicted"/>
<evidence type="ECO:0000313" key="1">
    <source>
        <dbReference type="EMBL" id="KKR99193.1"/>
    </source>
</evidence>
<gene>
    <name evidence="1" type="ORF">UU50_C0009G0010</name>
</gene>
<reference evidence="1 2" key="1">
    <citation type="journal article" date="2015" name="Nature">
        <title>rRNA introns, odd ribosomes, and small enigmatic genomes across a large radiation of phyla.</title>
        <authorList>
            <person name="Brown C.T."/>
            <person name="Hug L.A."/>
            <person name="Thomas B.C."/>
            <person name="Sharon I."/>
            <person name="Castelle C.J."/>
            <person name="Singh A."/>
            <person name="Wilkins M.J."/>
            <person name="Williams K.H."/>
            <person name="Banfield J.F."/>
        </authorList>
    </citation>
    <scope>NUCLEOTIDE SEQUENCE [LARGE SCALE GENOMIC DNA]</scope>
</reference>
<dbReference type="AlphaFoldDB" id="A0A0G0VEB9"/>
<organism evidence="1 2">
    <name type="scientific">Candidatus Uhrbacteria bacterium GW2011_GWC1_41_20</name>
    <dbReference type="NCBI Taxonomy" id="1618983"/>
    <lineage>
        <taxon>Bacteria</taxon>
        <taxon>Candidatus Uhriibacteriota</taxon>
    </lineage>
</organism>
<dbReference type="Proteomes" id="UP000033930">
    <property type="component" value="Unassembled WGS sequence"/>
</dbReference>
<name>A0A0G0VEB9_9BACT</name>
<protein>
    <submittedName>
        <fullName evidence="1">Uncharacterized protein</fullName>
    </submittedName>
</protein>
<comment type="caution">
    <text evidence="1">The sequence shown here is derived from an EMBL/GenBank/DDBJ whole genome shotgun (WGS) entry which is preliminary data.</text>
</comment>
<evidence type="ECO:0000313" key="2">
    <source>
        <dbReference type="Proteomes" id="UP000033930"/>
    </source>
</evidence>